<dbReference type="Pfam" id="PF25917">
    <property type="entry name" value="BSH_RND"/>
    <property type="match status" value="1"/>
</dbReference>
<keyword evidence="2 3" id="KW-0175">Coiled coil</keyword>
<name>A0A7X8XW78_9BACT</name>
<dbReference type="EMBL" id="JABAIL010000003">
    <property type="protein sequence ID" value="NLR92057.1"/>
    <property type="molecule type" value="Genomic_DNA"/>
</dbReference>
<dbReference type="PANTHER" id="PTHR32347">
    <property type="entry name" value="EFFLUX SYSTEM COMPONENT YKNX-RELATED"/>
    <property type="match status" value="1"/>
</dbReference>
<organism evidence="6 7">
    <name type="scientific">Flammeovirga agarivorans</name>
    <dbReference type="NCBI Taxonomy" id="2726742"/>
    <lineage>
        <taxon>Bacteria</taxon>
        <taxon>Pseudomonadati</taxon>
        <taxon>Bacteroidota</taxon>
        <taxon>Cytophagia</taxon>
        <taxon>Cytophagales</taxon>
        <taxon>Flammeovirgaceae</taxon>
        <taxon>Flammeovirga</taxon>
    </lineage>
</organism>
<protein>
    <submittedName>
        <fullName evidence="6">HlyD family efflux transporter periplasmic adaptor subunit</fullName>
    </submittedName>
</protein>
<dbReference type="AlphaFoldDB" id="A0A7X8XW78"/>
<evidence type="ECO:0000313" key="6">
    <source>
        <dbReference type="EMBL" id="NLR92057.1"/>
    </source>
</evidence>
<dbReference type="SUPFAM" id="SSF111369">
    <property type="entry name" value="HlyD-like secretion proteins"/>
    <property type="match status" value="1"/>
</dbReference>
<comment type="caution">
    <text evidence="6">The sequence shown here is derived from an EMBL/GenBank/DDBJ whole genome shotgun (WGS) entry which is preliminary data.</text>
</comment>
<feature type="chain" id="PRO_5030744655" evidence="4">
    <location>
        <begin position="29"/>
        <end position="307"/>
    </location>
</feature>
<proteinExistence type="predicted"/>
<dbReference type="Gene3D" id="2.40.50.100">
    <property type="match status" value="1"/>
</dbReference>
<dbReference type="PROSITE" id="PS51257">
    <property type="entry name" value="PROKAR_LIPOPROTEIN"/>
    <property type="match status" value="1"/>
</dbReference>
<dbReference type="RefSeq" id="WP_168882762.1">
    <property type="nucleotide sequence ID" value="NZ_JABAIL010000003.1"/>
</dbReference>
<dbReference type="InterPro" id="IPR050465">
    <property type="entry name" value="UPF0194_transport"/>
</dbReference>
<dbReference type="PANTHER" id="PTHR32347:SF23">
    <property type="entry name" value="BLL5650 PROTEIN"/>
    <property type="match status" value="1"/>
</dbReference>
<evidence type="ECO:0000256" key="1">
    <source>
        <dbReference type="ARBA" id="ARBA00004196"/>
    </source>
</evidence>
<dbReference type="GO" id="GO:0030313">
    <property type="term" value="C:cell envelope"/>
    <property type="evidence" value="ECO:0007669"/>
    <property type="project" value="UniProtKB-SubCell"/>
</dbReference>
<evidence type="ECO:0000313" key="7">
    <source>
        <dbReference type="Proteomes" id="UP000585050"/>
    </source>
</evidence>
<evidence type="ECO:0000259" key="5">
    <source>
        <dbReference type="Pfam" id="PF25917"/>
    </source>
</evidence>
<evidence type="ECO:0000256" key="2">
    <source>
        <dbReference type="ARBA" id="ARBA00023054"/>
    </source>
</evidence>
<reference evidence="6 7" key="1">
    <citation type="submission" date="2020-04" db="EMBL/GenBank/DDBJ databases">
        <title>Flammeovirga sp. SR4, a novel species isolated from seawater.</title>
        <authorList>
            <person name="Wang X."/>
        </authorList>
    </citation>
    <scope>NUCLEOTIDE SEQUENCE [LARGE SCALE GENOMIC DNA]</scope>
    <source>
        <strain evidence="6 7">SR4</strain>
    </source>
</reference>
<accession>A0A7X8XW78</accession>
<feature type="signal peptide" evidence="4">
    <location>
        <begin position="1"/>
        <end position="28"/>
    </location>
</feature>
<dbReference type="Proteomes" id="UP000585050">
    <property type="component" value="Unassembled WGS sequence"/>
</dbReference>
<evidence type="ECO:0000256" key="4">
    <source>
        <dbReference type="SAM" id="SignalP"/>
    </source>
</evidence>
<keyword evidence="7" id="KW-1185">Reference proteome</keyword>
<dbReference type="InterPro" id="IPR058625">
    <property type="entry name" value="MdtA-like_BSH"/>
</dbReference>
<sequence>MKNIDKNTNLLSKTILGLACLFSLSACNSNDEKSDAYGNFEAVEVVVSAQENGQLKSFEVNEGQKIKIEQQIGLIDTVLLHLQKEEMLAQINSLGDRVMSYHEQIEVYKAQKEKLTNDKDRLEKLFANEAATQQQLDDVNAALAINEKQLTATKRKIQDSNRATLSQYEPLSKKVDLINERIKRCTISSPISGTVLQKYVENGEMTGTGRPLFKVADLDIIKVKAYASATQLQKIKTGQKVTVLTDGQEGNMNQTQGVVEWISDKAEFTPKTIQTREERVSLVYAFKVRVDNKDGKFRIGMPAEINF</sequence>
<comment type="subcellular location">
    <subcellularLocation>
        <location evidence="1">Cell envelope</location>
    </subcellularLocation>
</comment>
<feature type="coiled-coil region" evidence="3">
    <location>
        <begin position="98"/>
        <end position="132"/>
    </location>
</feature>
<feature type="domain" description="Multidrug resistance protein MdtA-like barrel-sandwich hybrid" evidence="5">
    <location>
        <begin position="45"/>
        <end position="215"/>
    </location>
</feature>
<keyword evidence="4" id="KW-0732">Signal</keyword>
<evidence type="ECO:0000256" key="3">
    <source>
        <dbReference type="SAM" id="Coils"/>
    </source>
</evidence>
<dbReference type="Gene3D" id="2.40.30.170">
    <property type="match status" value="1"/>
</dbReference>
<gene>
    <name evidence="6" type="ORF">HGP29_12600</name>
</gene>